<name>A0ABP0D1E2_9PEZI</name>
<reference evidence="1 2" key="1">
    <citation type="submission" date="2024-01" db="EMBL/GenBank/DDBJ databases">
        <authorList>
            <person name="Allen C."/>
            <person name="Tagirdzhanova G."/>
        </authorList>
    </citation>
    <scope>NUCLEOTIDE SEQUENCE [LARGE SCALE GENOMIC DNA]</scope>
</reference>
<accession>A0ABP0D1E2</accession>
<dbReference type="Proteomes" id="UP001642482">
    <property type="component" value="Unassembled WGS sequence"/>
</dbReference>
<protein>
    <submittedName>
        <fullName evidence="1">Uncharacterized protein</fullName>
    </submittedName>
</protein>
<dbReference type="EMBL" id="CAWUHD010000195">
    <property type="protein sequence ID" value="CAK7237858.1"/>
    <property type="molecule type" value="Genomic_DNA"/>
</dbReference>
<gene>
    <name evidence="1" type="ORF">SEUCBS140593_010166</name>
</gene>
<keyword evidence="2" id="KW-1185">Reference proteome</keyword>
<proteinExistence type="predicted"/>
<organism evidence="1 2">
    <name type="scientific">Sporothrix eucalyptigena</name>
    <dbReference type="NCBI Taxonomy" id="1812306"/>
    <lineage>
        <taxon>Eukaryota</taxon>
        <taxon>Fungi</taxon>
        <taxon>Dikarya</taxon>
        <taxon>Ascomycota</taxon>
        <taxon>Pezizomycotina</taxon>
        <taxon>Sordariomycetes</taxon>
        <taxon>Sordariomycetidae</taxon>
        <taxon>Ophiostomatales</taxon>
        <taxon>Ophiostomataceae</taxon>
        <taxon>Sporothrix</taxon>
    </lineage>
</organism>
<evidence type="ECO:0000313" key="1">
    <source>
        <dbReference type="EMBL" id="CAK7237858.1"/>
    </source>
</evidence>
<comment type="caution">
    <text evidence="1">The sequence shown here is derived from an EMBL/GenBank/DDBJ whole genome shotgun (WGS) entry which is preliminary data.</text>
</comment>
<evidence type="ECO:0000313" key="2">
    <source>
        <dbReference type="Proteomes" id="UP001642482"/>
    </source>
</evidence>
<sequence length="697" mass="76714">MADETLVKVSANFLNESRPGAPEVDVRASSKIAETIGRLDDSEDAASKADQTITDLTRWIDDVKSSRLGAQITVTLQFETDIPVWGALAEQVVDDLLNVFALDAGARQFNSYAAVDESEIEYWIAFSDDYLLVHIDNAPFDANFVSLVEAFDTMCRAVRAPQDPSMAGVTWLSSAQYRGYEFNIEGRTIPTRKTTRTGLYINSVLSTVLVNDFQDQCWQPLFKSCFVVDEYRLSVSSKALGKGLEMSFDLMTVLAGAEYIVPFEKSVILVGYQTVLFPTSIKEDYAQFHLLVDKEKQINPFQQDYGQLVLVEDLSLFRKRRCFVGWCDVAQINLGTRDMLQHEVTYSTANERARSLVMTGISVGTQATSIAPLQVGANVAVNFGFVYHHITFPPNFIFSKLLNDTAQQTVLIFDTATRQSWLVPKLSLLLHMAHVWFLRRTGGATNIAADRIPFATPHESADSLKILLQGQGQVVVCGQRDDEFHLRTLMIGLSHNLLAAVRDVKQSKSGKLFGFEFMDIVTEPARGGIMRSVKVTSGHAWLELANAADAVVFCANLGEAIKPKEDTERRRNNTCNSLPSARDFLAAHISCLLHIAIQAGVSQAAPVGAGLDEFVQKMLLADPGVQLHHAYSLNLVGDPFGVCNHQPDDPNSCWSRRNVIQSLVQGGFRGVVSAIGVSPRPLPPPTLSNTGAVVFGL</sequence>